<dbReference type="Pfam" id="PF01941">
    <property type="entry name" value="AdoMet_Synthase"/>
    <property type="match status" value="1"/>
</dbReference>
<dbReference type="PANTHER" id="PTHR36697">
    <property type="entry name" value="S-ADENOSYLMETHIONINE SYNTHASE"/>
    <property type="match status" value="1"/>
</dbReference>
<dbReference type="InterPro" id="IPR027790">
    <property type="entry name" value="AdoMet_synthase_2_family"/>
</dbReference>
<dbReference type="Gene3D" id="3.30.300.10">
    <property type="match status" value="1"/>
</dbReference>
<gene>
    <name evidence="2" type="ORF">A3D99_03350</name>
</gene>
<proteinExistence type="inferred from homology"/>
<comment type="similarity">
    <text evidence="1">Belongs to the AdoMet synthetase 2 family.</text>
</comment>
<dbReference type="Gene3D" id="3.30.300.340">
    <property type="entry name" value="S-adenosylmethionine synthetase, N-terminal domain"/>
    <property type="match status" value="1"/>
</dbReference>
<evidence type="ECO:0000313" key="2">
    <source>
        <dbReference type="EMBL" id="OGY34505.1"/>
    </source>
</evidence>
<accession>A0A1G1X3B9</accession>
<protein>
    <recommendedName>
        <fullName evidence="4">S-adenosylmethionine synthetase</fullName>
    </recommendedName>
</protein>
<evidence type="ECO:0008006" key="4">
    <source>
        <dbReference type="Google" id="ProtNLM"/>
    </source>
</evidence>
<comment type="caution">
    <text evidence="2">The sequence shown here is derived from an EMBL/GenBank/DDBJ whole genome shotgun (WGS) entry which is preliminary data.</text>
</comment>
<organism evidence="2 3">
    <name type="scientific">Candidatus Andersenbacteria bacterium RIFCSPHIGHO2_12_FULL_45_11</name>
    <dbReference type="NCBI Taxonomy" id="1797281"/>
    <lineage>
        <taxon>Bacteria</taxon>
        <taxon>Candidatus Anderseniibacteriota</taxon>
    </lineage>
</organism>
<evidence type="ECO:0000313" key="3">
    <source>
        <dbReference type="Proteomes" id="UP000177528"/>
    </source>
</evidence>
<evidence type="ECO:0000256" key="1">
    <source>
        <dbReference type="ARBA" id="ARBA00006892"/>
    </source>
</evidence>
<dbReference type="Proteomes" id="UP000177528">
    <property type="component" value="Unassembled WGS sequence"/>
</dbReference>
<dbReference type="PANTHER" id="PTHR36697:SF1">
    <property type="entry name" value="S-ADENOSYLMETHIONINE SYNTHASE"/>
    <property type="match status" value="1"/>
</dbReference>
<dbReference type="InterPro" id="IPR042544">
    <property type="entry name" value="AdoMet_synthase_3"/>
</dbReference>
<dbReference type="Gene3D" id="3.30.300.280">
    <property type="entry name" value="S-adenosylmethionine synthetase, C-terminal domain"/>
    <property type="match status" value="1"/>
</dbReference>
<dbReference type="EMBL" id="MHHR01000013">
    <property type="protein sequence ID" value="OGY34505.1"/>
    <property type="molecule type" value="Genomic_DNA"/>
</dbReference>
<name>A0A1G1X3B9_9BACT</name>
<reference evidence="2 3" key="1">
    <citation type="journal article" date="2016" name="Nat. Commun.">
        <title>Thousands of microbial genomes shed light on interconnected biogeochemical processes in an aquifer system.</title>
        <authorList>
            <person name="Anantharaman K."/>
            <person name="Brown C.T."/>
            <person name="Hug L.A."/>
            <person name="Sharon I."/>
            <person name="Castelle C.J."/>
            <person name="Probst A.J."/>
            <person name="Thomas B.C."/>
            <person name="Singh A."/>
            <person name="Wilkins M.J."/>
            <person name="Karaoz U."/>
            <person name="Brodie E.L."/>
            <person name="Williams K.H."/>
            <person name="Hubbard S.S."/>
            <person name="Banfield J.F."/>
        </authorList>
    </citation>
    <scope>NUCLEOTIDE SEQUENCE [LARGE SCALE GENOMIC DNA]</scope>
</reference>
<sequence length="408" mass="46056">MKTFTLDANLVPIEQHLFEVVERKGMGHPDTLADGVAEAISLEYSQYCMDTFGAVLHHNVDKAAIFGGLAEIGFGSGRMVKPHRLILSGRMSAEMGGQQIDYESIQQQAAQKYLQQCLPSFDFSKWLEIHSFTTSSSRSPYWYRPRDLNDVPDAKQPWANDTSVCVGYWPLSISEQLTLGLEGFFYQENKPVYDWVGQDIKVMTIRNGNTIEVTMCVPFMADKIPTSQVYKERIHWLQSQLLERAMEIVQDRYSVSLFVNTQDQRANDIRGHYFVCTGSALDFGEEGMVGRGNRSRGIISSIRPYSMEASNGKNPAYHVGKVWGYIVDVLSRQISQFFDCECQMAVTTRMGDPLFHPHQLFVSLSKKVEESEVRALVERELGSRAWTAEILSRKPFLPRAGGGSCVEA</sequence>
<dbReference type="AlphaFoldDB" id="A0A1G1X3B9"/>
<dbReference type="InterPro" id="IPR042543">
    <property type="entry name" value="AdoMet_synthase_2"/>
</dbReference>